<reference evidence="5 6" key="1">
    <citation type="submission" date="2016-03" db="EMBL/GenBank/DDBJ databases">
        <title>Photobacterium proteolyticum sp. nov. a protease producing bacterium isolated from ocean sediments of Laizhou Bay.</title>
        <authorList>
            <person name="Li Y."/>
        </authorList>
    </citation>
    <scope>NUCLEOTIDE SEQUENCE [LARGE SCALE GENOMIC DNA]</scope>
    <source>
        <strain evidence="5 6">R-40508</strain>
    </source>
</reference>
<evidence type="ECO:0000256" key="3">
    <source>
        <dbReference type="PIRSR" id="PIRSR620019-2"/>
    </source>
</evidence>
<evidence type="ECO:0000259" key="4">
    <source>
        <dbReference type="Pfam" id="PF17836"/>
    </source>
</evidence>
<comment type="caution">
    <text evidence="5">The sequence shown here is derived from an EMBL/GenBank/DDBJ whole genome shotgun (WGS) entry which is preliminary data.</text>
</comment>
<comment type="similarity">
    <text evidence="1">Belongs to the transferase hexapeptide repeat family.</text>
</comment>
<dbReference type="SUPFAM" id="SSF51161">
    <property type="entry name" value="Trimeric LpxA-like enzymes"/>
    <property type="match status" value="1"/>
</dbReference>
<dbReference type="PANTHER" id="PTHR43300:SF7">
    <property type="entry name" value="UDP-N-ACETYLBACILLOSAMINE N-ACETYLTRANSFERASE"/>
    <property type="match status" value="1"/>
</dbReference>
<evidence type="ECO:0000256" key="2">
    <source>
        <dbReference type="PIRSR" id="PIRSR620019-1"/>
    </source>
</evidence>
<dbReference type="Gene3D" id="2.160.10.10">
    <property type="entry name" value="Hexapeptide repeat proteins"/>
    <property type="match status" value="1"/>
</dbReference>
<dbReference type="Pfam" id="PF17836">
    <property type="entry name" value="PglD_N"/>
    <property type="match status" value="1"/>
</dbReference>
<feature type="domain" description="PglD N-terminal" evidence="4">
    <location>
        <begin position="17"/>
        <end position="86"/>
    </location>
</feature>
<feature type="active site" description="Proton acceptor" evidence="2">
    <location>
        <position position="155"/>
    </location>
</feature>
<dbReference type="STRING" id="858640.A3K86_13260"/>
<dbReference type="Gene3D" id="3.40.50.20">
    <property type="match status" value="1"/>
</dbReference>
<dbReference type="EMBL" id="LVHF01000028">
    <property type="protein sequence ID" value="OAN13550.1"/>
    <property type="molecule type" value="Genomic_DNA"/>
</dbReference>
<feature type="binding site" evidence="3">
    <location>
        <position position="85"/>
    </location>
    <ligand>
        <name>substrate</name>
    </ligand>
</feature>
<feature type="binding site" evidence="3">
    <location>
        <position position="164"/>
    </location>
    <ligand>
        <name>acetyl-CoA</name>
        <dbReference type="ChEBI" id="CHEBI:57288"/>
    </ligand>
</feature>
<organism evidence="5 6">
    <name type="scientific">Photobacterium jeanii</name>
    <dbReference type="NCBI Taxonomy" id="858640"/>
    <lineage>
        <taxon>Bacteria</taxon>
        <taxon>Pseudomonadati</taxon>
        <taxon>Pseudomonadota</taxon>
        <taxon>Gammaproteobacteria</taxon>
        <taxon>Vibrionales</taxon>
        <taxon>Vibrionaceae</taxon>
        <taxon>Photobacterium</taxon>
    </lineage>
</organism>
<dbReference type="InterPro" id="IPR020019">
    <property type="entry name" value="AcTrfase_PglD-like"/>
</dbReference>
<dbReference type="InterPro" id="IPR050179">
    <property type="entry name" value="Trans_hexapeptide_repeat"/>
</dbReference>
<proteinExistence type="inferred from homology"/>
<dbReference type="OrthoDB" id="9794407at2"/>
<dbReference type="Proteomes" id="UP000078503">
    <property type="component" value="Unassembled WGS sequence"/>
</dbReference>
<sequence length="218" mass="22971">MNNLESVQAAETKLPHLILGAGGHASVLVDILRQQRTEIAGLVSPDLQVTDAVLRDSLHAIPCFADDDDVMQFQPETVVLVNGIGALPRQGLRNKLFQHFSRQGYCFASVISSQALVSPYAQLGHGVQVMPGAIIQAGAVIGDNSIINSGAIVEHDCQIGAHCHIAPGATLCGQVNVAANSFIGARAVVIQNLMIEENVVVAAGARVHRDVLAGETYI</sequence>
<dbReference type="PANTHER" id="PTHR43300">
    <property type="entry name" value="ACETYLTRANSFERASE"/>
    <property type="match status" value="1"/>
</dbReference>
<dbReference type="InterPro" id="IPR011004">
    <property type="entry name" value="Trimer_LpxA-like_sf"/>
</dbReference>
<dbReference type="NCBIfam" id="TIGR03570">
    <property type="entry name" value="NeuD_NnaD"/>
    <property type="match status" value="1"/>
</dbReference>
<feature type="site" description="Increases basicity of active site His" evidence="2">
    <location>
        <position position="156"/>
    </location>
</feature>
<name>A0A178K893_9GAMM</name>
<protein>
    <recommendedName>
        <fullName evidence="4">PglD N-terminal domain-containing protein</fullName>
    </recommendedName>
</protein>
<dbReference type="InterPro" id="IPR041561">
    <property type="entry name" value="PglD_N"/>
</dbReference>
<gene>
    <name evidence="5" type="ORF">A3K86_13260</name>
</gene>
<accession>A0A178K893</accession>
<dbReference type="Pfam" id="PF00132">
    <property type="entry name" value="Hexapep"/>
    <property type="match status" value="1"/>
</dbReference>
<dbReference type="CDD" id="cd03360">
    <property type="entry name" value="LbH_AT_putative"/>
    <property type="match status" value="1"/>
</dbReference>
<dbReference type="InterPro" id="IPR001451">
    <property type="entry name" value="Hexapep"/>
</dbReference>
<keyword evidence="6" id="KW-1185">Reference proteome</keyword>
<dbReference type="AlphaFoldDB" id="A0A178K893"/>
<evidence type="ECO:0000256" key="1">
    <source>
        <dbReference type="ARBA" id="ARBA00007274"/>
    </source>
</evidence>
<evidence type="ECO:0000313" key="5">
    <source>
        <dbReference type="EMBL" id="OAN13550.1"/>
    </source>
</evidence>
<dbReference type="RefSeq" id="WP_068331761.1">
    <property type="nucleotide sequence ID" value="NZ_LVHF01000028.1"/>
</dbReference>
<evidence type="ECO:0000313" key="6">
    <source>
        <dbReference type="Proteomes" id="UP000078503"/>
    </source>
</evidence>